<accession>A0A9K3GMW2</accession>
<sequence length="230" mass="26071">MNTACVSLAANPPAAMSERHYRPRRALRDVRETPGFAPMGYTAYRQSHTIDTRMVYRTKPVEKKEAPAAKRRPEGEIKKKEEEEAAMEVPKDIVVAEEESEAESSSGEESSSFDEEELRRLAALDDEGEAPAASEDEADEEGDLEDAQRERVRAEYEKRSRQSVSEMAGNPLIDGARDREREREMDGEGDGWLDDTLFARAGQTAVAQTGFENDCLRSERHQRLLRRFFQ</sequence>
<organism evidence="2 3">
    <name type="scientific">Kipferlia bialata</name>
    <dbReference type="NCBI Taxonomy" id="797122"/>
    <lineage>
        <taxon>Eukaryota</taxon>
        <taxon>Metamonada</taxon>
        <taxon>Carpediemonas-like organisms</taxon>
        <taxon>Kipferlia</taxon>
    </lineage>
</organism>
<keyword evidence="3" id="KW-1185">Reference proteome</keyword>
<feature type="region of interest" description="Disordered" evidence="1">
    <location>
        <begin position="57"/>
        <end position="193"/>
    </location>
</feature>
<feature type="compositionally biased region" description="Basic and acidic residues" evidence="1">
    <location>
        <begin position="59"/>
        <end position="82"/>
    </location>
</feature>
<evidence type="ECO:0000313" key="3">
    <source>
        <dbReference type="Proteomes" id="UP000265618"/>
    </source>
</evidence>
<feature type="compositionally biased region" description="Basic and acidic residues" evidence="1">
    <location>
        <begin position="146"/>
        <end position="160"/>
    </location>
</feature>
<gene>
    <name evidence="2" type="ORF">KIPB_010360</name>
</gene>
<dbReference type="Proteomes" id="UP000265618">
    <property type="component" value="Unassembled WGS sequence"/>
</dbReference>
<feature type="compositionally biased region" description="Acidic residues" evidence="1">
    <location>
        <begin position="124"/>
        <end position="145"/>
    </location>
</feature>
<name>A0A9K3GMW2_9EUKA</name>
<evidence type="ECO:0000313" key="2">
    <source>
        <dbReference type="EMBL" id="GIQ88170.1"/>
    </source>
</evidence>
<protein>
    <submittedName>
        <fullName evidence="2">Pre-mRNA-splicing factor Cwf15/Cwc15</fullName>
    </submittedName>
</protein>
<proteinExistence type="predicted"/>
<comment type="caution">
    <text evidence="2">The sequence shown here is derived from an EMBL/GenBank/DDBJ whole genome shotgun (WGS) entry which is preliminary data.</text>
</comment>
<dbReference type="EMBL" id="BDIP01003830">
    <property type="protein sequence ID" value="GIQ88170.1"/>
    <property type="molecule type" value="Genomic_DNA"/>
</dbReference>
<feature type="region of interest" description="Disordered" evidence="1">
    <location>
        <begin position="1"/>
        <end position="23"/>
    </location>
</feature>
<dbReference type="AlphaFoldDB" id="A0A9K3GMW2"/>
<reference evidence="2 3" key="1">
    <citation type="journal article" date="2018" name="PLoS ONE">
        <title>The draft genome of Kipferlia bialata reveals reductive genome evolution in fornicate parasites.</title>
        <authorList>
            <person name="Tanifuji G."/>
            <person name="Takabayashi S."/>
            <person name="Kume K."/>
            <person name="Takagi M."/>
            <person name="Nakayama T."/>
            <person name="Kamikawa R."/>
            <person name="Inagaki Y."/>
            <person name="Hashimoto T."/>
        </authorList>
    </citation>
    <scope>NUCLEOTIDE SEQUENCE [LARGE SCALE GENOMIC DNA]</scope>
    <source>
        <strain evidence="2">NY0173</strain>
    </source>
</reference>
<feature type="compositionally biased region" description="Basic and acidic residues" evidence="1">
    <location>
        <begin position="175"/>
        <end position="186"/>
    </location>
</feature>
<evidence type="ECO:0000256" key="1">
    <source>
        <dbReference type="SAM" id="MobiDB-lite"/>
    </source>
</evidence>